<comment type="caution">
    <text evidence="1">The sequence shown here is derived from an EMBL/GenBank/DDBJ whole genome shotgun (WGS) entry which is preliminary data.</text>
</comment>
<accession>A0ACB8V7S5</accession>
<keyword evidence="2" id="KW-1185">Reference proteome</keyword>
<sequence length="223" mass="24064">MNWTENLLTLTEKQVKQVTGQTKSGSQAHHEQKNIKDRYVARIGVTRGPTLEPGLGLGLAGERLVAGSLPTGPGRAQPEMATWARLPVGSPPAGRSMRGPVQCGLGSSRGRGPRRPNPWTKTLAIGTWNVTSLGGKEPELVQMGRLRGRYRLEIVGLTSTHSLGSGTQLLERGWTLHYSGVAQGERRRSWCGLAYSSPAQPPCVVEFTPVNERVASLRLRVGG</sequence>
<proteinExistence type="predicted"/>
<protein>
    <submittedName>
        <fullName evidence="1">Uncharacterized protein</fullName>
    </submittedName>
</protein>
<dbReference type="EMBL" id="CM041554">
    <property type="protein sequence ID" value="KAI3351390.1"/>
    <property type="molecule type" value="Genomic_DNA"/>
</dbReference>
<name>A0ACB8V7S5_9TELE</name>
<organism evidence="1 2">
    <name type="scientific">Scortum barcoo</name>
    <name type="common">barcoo grunter</name>
    <dbReference type="NCBI Taxonomy" id="214431"/>
    <lineage>
        <taxon>Eukaryota</taxon>
        <taxon>Metazoa</taxon>
        <taxon>Chordata</taxon>
        <taxon>Craniata</taxon>
        <taxon>Vertebrata</taxon>
        <taxon>Euteleostomi</taxon>
        <taxon>Actinopterygii</taxon>
        <taxon>Neopterygii</taxon>
        <taxon>Teleostei</taxon>
        <taxon>Neoteleostei</taxon>
        <taxon>Acanthomorphata</taxon>
        <taxon>Eupercaria</taxon>
        <taxon>Centrarchiformes</taxon>
        <taxon>Terapontoidei</taxon>
        <taxon>Terapontidae</taxon>
        <taxon>Scortum</taxon>
    </lineage>
</organism>
<evidence type="ECO:0000313" key="1">
    <source>
        <dbReference type="EMBL" id="KAI3351390.1"/>
    </source>
</evidence>
<dbReference type="Proteomes" id="UP000831701">
    <property type="component" value="Chromosome 24"/>
</dbReference>
<gene>
    <name evidence="1" type="ORF">L3Q82_020198</name>
</gene>
<reference evidence="1" key="1">
    <citation type="submission" date="2022-04" db="EMBL/GenBank/DDBJ databases">
        <title>Jade perch genome.</title>
        <authorList>
            <person name="Chao B."/>
        </authorList>
    </citation>
    <scope>NUCLEOTIDE SEQUENCE</scope>
    <source>
        <strain evidence="1">CB-2022</strain>
    </source>
</reference>
<evidence type="ECO:0000313" key="2">
    <source>
        <dbReference type="Proteomes" id="UP000831701"/>
    </source>
</evidence>